<accession>A0ABW6AIB8</accession>
<proteinExistence type="predicted"/>
<dbReference type="Proteomes" id="UP001597512">
    <property type="component" value="Unassembled WGS sequence"/>
</dbReference>
<dbReference type="EMBL" id="JBHUOM010000012">
    <property type="protein sequence ID" value="MFD2935175.1"/>
    <property type="molecule type" value="Genomic_DNA"/>
</dbReference>
<organism evidence="1 2">
    <name type="scientific">Spirosoma flavum</name>
    <dbReference type="NCBI Taxonomy" id="2048557"/>
    <lineage>
        <taxon>Bacteria</taxon>
        <taxon>Pseudomonadati</taxon>
        <taxon>Bacteroidota</taxon>
        <taxon>Cytophagia</taxon>
        <taxon>Cytophagales</taxon>
        <taxon>Cytophagaceae</taxon>
        <taxon>Spirosoma</taxon>
    </lineage>
</organism>
<evidence type="ECO:0000313" key="1">
    <source>
        <dbReference type="EMBL" id="MFD2935175.1"/>
    </source>
</evidence>
<reference evidence="2" key="1">
    <citation type="journal article" date="2019" name="Int. J. Syst. Evol. Microbiol.">
        <title>The Global Catalogue of Microorganisms (GCM) 10K type strain sequencing project: providing services to taxonomists for standard genome sequencing and annotation.</title>
        <authorList>
            <consortium name="The Broad Institute Genomics Platform"/>
            <consortium name="The Broad Institute Genome Sequencing Center for Infectious Disease"/>
            <person name="Wu L."/>
            <person name="Ma J."/>
        </authorList>
    </citation>
    <scope>NUCLEOTIDE SEQUENCE [LARGE SCALE GENOMIC DNA]</scope>
    <source>
        <strain evidence="2">KCTC 52490</strain>
    </source>
</reference>
<protein>
    <submittedName>
        <fullName evidence="1">Uncharacterized protein</fullName>
    </submittedName>
</protein>
<keyword evidence="2" id="KW-1185">Reference proteome</keyword>
<dbReference type="RefSeq" id="WP_381502596.1">
    <property type="nucleotide sequence ID" value="NZ_JBHUOM010000012.1"/>
</dbReference>
<comment type="caution">
    <text evidence="1">The sequence shown here is derived from an EMBL/GenBank/DDBJ whole genome shotgun (WGS) entry which is preliminary data.</text>
</comment>
<evidence type="ECO:0000313" key="2">
    <source>
        <dbReference type="Proteomes" id="UP001597512"/>
    </source>
</evidence>
<sequence>MKLALTPLEIPFKIGDTVWVNQPFGATNQCPYFQGMIMQIILDGSLSSTIVIRQRVETHEVIISGAIYGIKPSGEHAGSPRININVQLIPLQKSLFETKEELLAYQKREGEQTH</sequence>
<name>A0ABW6AIB8_9BACT</name>
<gene>
    <name evidence="1" type="ORF">ACFS25_15390</name>
</gene>